<dbReference type="SUPFAM" id="SSF47336">
    <property type="entry name" value="ACP-like"/>
    <property type="match status" value="1"/>
</dbReference>
<dbReference type="CDD" id="cd05930">
    <property type="entry name" value="A_NRPS"/>
    <property type="match status" value="1"/>
</dbReference>
<sequence>MTDDLSRIAALPPEKRELLERRLAELVAARASAHDDGIGGRIGPRDRSRPTPLGIAQQREWAVERFRGANNITGAFRIEGELDLDLLGLVLTEVVERHEVLRSTFDIDASDTPVQTVHEVTRVPIPVVDLSDLAPDEQRAELRRRCLAEVSRRFDAKDPQRLRITVFHLAEQTRVALFATDHAASDAWSLSIIVQEVAQLYQAHRGVGTAPPAPEIQFGDFAAWQRGLYDERRISEEVRYWREVMEGVPTGSALPTDRPYPARPTFAGDVVSVHLSPELSTELRRFLEQEGASLGTVVLAACSVLLHRHLEQDDLVVGSLVSGRVRVETERLIGCFANPLPLRMRIGAGHTLREVVLQARDTVSDALNHQDVPFDRLIEALGLGREASQTSLSGMWLNVLTVPDAALELPGLRLTPEPMELGLASVDLTVAVIPKADRLELQWQYMTELFDASTVELLADQLHAIVRQIVTTPDRPVEAVDLGGPGATTAVAGAGAAAAPFGPTFVEHFRRRAALAPYSPAVICDGVPTSYSELAREAERLARHLHARGVGEGTRVGILVDRSPRLPVAILGILMAGAAYVPMDPTYPAERIAFMLADAQVKALVTQRSLPAGPGRPEQVVHLDEPLDDPPGDTDGELPEPDPSSPAYVIYTSGSTGRPKGTVIEHRSLAVFARDVVDRLGLGSGDRFLQFASAGFDVHVEELFPTWLAGGAVVIPTQHFIGGRADLTDLIERERMTVIELPTAYWHEWVRELDRRQRDLPPCLRLVIIGGERILPERLAMWRRLGVPLMHVYGLTETTVSSTFFRLDPTDPDHDRPNLPIGTPLPSAELHILDGRLRPVPRGGIGELYIGGVSVARGYFGRPGLTAQRFVADPAHPGRRLYRTGDLIRQRADGTLEFISRVDTQIKIRGFRVEPTEIESVLSEHPAVTGAVVTVHEPSPGDRRLVAYVVRHPEAAAGDGDLRRFLERTLPPYMVPSLFVDIDELPLNHNGKIDKDRLPAPDGGRPRLAEEFLAPRTPLEKRLAAIVAAVVAVDEIGVNDNFFEIGGDSILAIQVVARCQEAGIRLEPYDLFANPTVGLLAQVAVTGVVVDAEQGDVTGPVHLVAGQQWFASADLDDPHHWNTSAVLELPGRVEPERVRQAAERLVAHHDGLRQRFLLARERTRVRIAPRGDAVPVDTHDLSGLGEDERARRMRELTDDMQTGLDLAVGPLLRLALVRSGPDGPDLLALTVHRLVADPPSVRILLDDLATLLSGEDLPAKTTSWQSWTRRLSRHAGTPAVRSQRDHWSALLAEPVGRLRYDMAAEDAVPDPGTVSSERTVLATLDAEATGELSRVPHGIPAALLAALGRTLSGWTGAERHLVDLERHDREPIFDDVDLTRTVGWFSRTHPVLLDGTLTPDAAPLRGIGWQLLHHGSDPLPPSPAELLFSYLGEVDQPVEHTASPRGRRPYPVEVEASIVAGALVLRWRHSVDLHEEPTIRGLADRHLAELRELIGARPAPADFPLARVAPEQLETLLSRLGAPS</sequence>
<dbReference type="SUPFAM" id="SSF52777">
    <property type="entry name" value="CoA-dependent acyltransferases"/>
    <property type="match status" value="4"/>
</dbReference>
<comment type="cofactor">
    <cofactor evidence="1">
        <name>pantetheine 4'-phosphate</name>
        <dbReference type="ChEBI" id="CHEBI:47942"/>
    </cofactor>
</comment>
<dbReference type="PROSITE" id="PS00455">
    <property type="entry name" value="AMP_BINDING"/>
    <property type="match status" value="1"/>
</dbReference>
<dbReference type="InterPro" id="IPR020845">
    <property type="entry name" value="AMP-binding_CS"/>
</dbReference>
<name>A0ABP6KAQ7_9ACTN</name>
<feature type="compositionally biased region" description="Acidic residues" evidence="4">
    <location>
        <begin position="626"/>
        <end position="640"/>
    </location>
</feature>
<dbReference type="Pfam" id="PF00668">
    <property type="entry name" value="Condensation"/>
    <property type="match status" value="2"/>
</dbReference>
<reference evidence="7" key="1">
    <citation type="journal article" date="2019" name="Int. J. Syst. Evol. Microbiol.">
        <title>The Global Catalogue of Microorganisms (GCM) 10K type strain sequencing project: providing services to taxonomists for standard genome sequencing and annotation.</title>
        <authorList>
            <consortium name="The Broad Institute Genomics Platform"/>
            <consortium name="The Broad Institute Genome Sequencing Center for Infectious Disease"/>
            <person name="Wu L."/>
            <person name="Ma J."/>
        </authorList>
    </citation>
    <scope>NUCLEOTIDE SEQUENCE [LARGE SCALE GENOMIC DNA]</scope>
    <source>
        <strain evidence="7">JCM 3106</strain>
    </source>
</reference>
<evidence type="ECO:0000259" key="5">
    <source>
        <dbReference type="PROSITE" id="PS50075"/>
    </source>
</evidence>
<comment type="caution">
    <text evidence="6">The sequence shown here is derived from an EMBL/GenBank/DDBJ whole genome shotgun (WGS) entry which is preliminary data.</text>
</comment>
<dbReference type="Pfam" id="PF00550">
    <property type="entry name" value="PP-binding"/>
    <property type="match status" value="1"/>
</dbReference>
<proteinExistence type="predicted"/>
<dbReference type="Gene3D" id="3.30.300.30">
    <property type="match status" value="1"/>
</dbReference>
<feature type="domain" description="Carrier" evidence="5">
    <location>
        <begin position="1014"/>
        <end position="1088"/>
    </location>
</feature>
<dbReference type="PROSITE" id="PS50075">
    <property type="entry name" value="CARRIER"/>
    <property type="match status" value="1"/>
</dbReference>
<dbReference type="InterPro" id="IPR025110">
    <property type="entry name" value="AMP-bd_C"/>
</dbReference>
<gene>
    <name evidence="6" type="ORF">GCM10017559_04750</name>
</gene>
<dbReference type="Proteomes" id="UP001499930">
    <property type="component" value="Unassembled WGS sequence"/>
</dbReference>
<dbReference type="RefSeq" id="WP_344887450.1">
    <property type="nucleotide sequence ID" value="NZ_BAAAWD010000002.1"/>
</dbReference>
<evidence type="ECO:0000256" key="2">
    <source>
        <dbReference type="ARBA" id="ARBA00022450"/>
    </source>
</evidence>
<keyword evidence="3" id="KW-0597">Phosphoprotein</keyword>
<dbReference type="InterPro" id="IPR009081">
    <property type="entry name" value="PP-bd_ACP"/>
</dbReference>
<dbReference type="InterPro" id="IPR000873">
    <property type="entry name" value="AMP-dep_synth/lig_dom"/>
</dbReference>
<evidence type="ECO:0000313" key="6">
    <source>
        <dbReference type="EMBL" id="GAA2987973.1"/>
    </source>
</evidence>
<dbReference type="PANTHER" id="PTHR45527:SF1">
    <property type="entry name" value="FATTY ACID SYNTHASE"/>
    <property type="match status" value="1"/>
</dbReference>
<dbReference type="InterPro" id="IPR023213">
    <property type="entry name" value="CAT-like_dom_sf"/>
</dbReference>
<dbReference type="Gene3D" id="1.10.1200.10">
    <property type="entry name" value="ACP-like"/>
    <property type="match status" value="1"/>
</dbReference>
<dbReference type="Pfam" id="PF13193">
    <property type="entry name" value="AMP-binding_C"/>
    <property type="match status" value="1"/>
</dbReference>
<dbReference type="InterPro" id="IPR001242">
    <property type="entry name" value="Condensation_dom"/>
</dbReference>
<dbReference type="InterPro" id="IPR020806">
    <property type="entry name" value="PKS_PP-bd"/>
</dbReference>
<organism evidence="6 7">
    <name type="scientific">Streptosporangium longisporum</name>
    <dbReference type="NCBI Taxonomy" id="46187"/>
    <lineage>
        <taxon>Bacteria</taxon>
        <taxon>Bacillati</taxon>
        <taxon>Actinomycetota</taxon>
        <taxon>Actinomycetes</taxon>
        <taxon>Streptosporangiales</taxon>
        <taxon>Streptosporangiaceae</taxon>
        <taxon>Streptosporangium</taxon>
    </lineage>
</organism>
<feature type="region of interest" description="Disordered" evidence="4">
    <location>
        <begin position="609"/>
        <end position="646"/>
    </location>
</feature>
<accession>A0ABP6KAQ7</accession>
<dbReference type="InterPro" id="IPR042099">
    <property type="entry name" value="ANL_N_sf"/>
</dbReference>
<dbReference type="CDD" id="cd19531">
    <property type="entry name" value="LCL_NRPS-like"/>
    <property type="match status" value="1"/>
</dbReference>
<dbReference type="InterPro" id="IPR036736">
    <property type="entry name" value="ACP-like_sf"/>
</dbReference>
<dbReference type="Gene3D" id="3.40.50.12780">
    <property type="entry name" value="N-terminal domain of ligase-like"/>
    <property type="match status" value="1"/>
</dbReference>
<dbReference type="InterPro" id="IPR045851">
    <property type="entry name" value="AMP-bd_C_sf"/>
</dbReference>
<keyword evidence="2" id="KW-0596">Phosphopantetheine</keyword>
<dbReference type="Gene3D" id="3.30.559.30">
    <property type="entry name" value="Nonribosomal peptide synthetase, condensation domain"/>
    <property type="match status" value="2"/>
</dbReference>
<evidence type="ECO:0000313" key="7">
    <source>
        <dbReference type="Proteomes" id="UP001499930"/>
    </source>
</evidence>
<evidence type="ECO:0000256" key="3">
    <source>
        <dbReference type="ARBA" id="ARBA00022553"/>
    </source>
</evidence>
<dbReference type="Gene3D" id="3.30.559.10">
    <property type="entry name" value="Chloramphenicol acetyltransferase-like domain"/>
    <property type="match status" value="2"/>
</dbReference>
<dbReference type="SMART" id="SM00823">
    <property type="entry name" value="PKS_PP"/>
    <property type="match status" value="1"/>
</dbReference>
<evidence type="ECO:0000256" key="4">
    <source>
        <dbReference type="SAM" id="MobiDB-lite"/>
    </source>
</evidence>
<dbReference type="InterPro" id="IPR010071">
    <property type="entry name" value="AA_adenyl_dom"/>
</dbReference>
<dbReference type="Pfam" id="PF00501">
    <property type="entry name" value="AMP-binding"/>
    <property type="match status" value="1"/>
</dbReference>
<dbReference type="PANTHER" id="PTHR45527">
    <property type="entry name" value="NONRIBOSOMAL PEPTIDE SYNTHETASE"/>
    <property type="match status" value="1"/>
</dbReference>
<evidence type="ECO:0000256" key="1">
    <source>
        <dbReference type="ARBA" id="ARBA00001957"/>
    </source>
</evidence>
<dbReference type="EMBL" id="BAAAWD010000002">
    <property type="protein sequence ID" value="GAA2987973.1"/>
    <property type="molecule type" value="Genomic_DNA"/>
</dbReference>
<dbReference type="SUPFAM" id="SSF56801">
    <property type="entry name" value="Acetyl-CoA synthetase-like"/>
    <property type="match status" value="1"/>
</dbReference>
<keyword evidence="7" id="KW-1185">Reference proteome</keyword>
<protein>
    <recommendedName>
        <fullName evidence="5">Carrier domain-containing protein</fullName>
    </recommendedName>
</protein>
<dbReference type="NCBIfam" id="TIGR01733">
    <property type="entry name" value="AA-adenyl-dom"/>
    <property type="match status" value="1"/>
</dbReference>